<proteinExistence type="predicted"/>
<gene>
    <name evidence="1" type="ORF">EYC84_000092</name>
</gene>
<evidence type="ECO:0000313" key="2">
    <source>
        <dbReference type="Proteomes" id="UP000322873"/>
    </source>
</evidence>
<protein>
    <submittedName>
        <fullName evidence="1">Uncharacterized protein</fullName>
    </submittedName>
</protein>
<comment type="caution">
    <text evidence="1">The sequence shown here is derived from an EMBL/GenBank/DDBJ whole genome shotgun (WGS) entry which is preliminary data.</text>
</comment>
<sequence length="124" mass="14046">MTFDDNLGGEIQRIPYAISINRTWTSPRVGIMQLIANRMSMTVLSSSNWNFSERTISSQYQILAIEIPQRLRHGNQELSMDSICHTAVDSSVSTTSRRSVPMAKDTCKFRIFGIDPSFNARDDI</sequence>
<keyword evidence="2" id="KW-1185">Reference proteome</keyword>
<evidence type="ECO:0000313" key="1">
    <source>
        <dbReference type="EMBL" id="KAA8570694.1"/>
    </source>
</evidence>
<reference evidence="1 2" key="1">
    <citation type="submission" date="2019-06" db="EMBL/GenBank/DDBJ databases">
        <title>Genome Sequence of the Brown Rot Fungal Pathogen Monilinia fructicola.</title>
        <authorList>
            <person name="De Miccolis Angelini R.M."/>
            <person name="Landi L."/>
            <person name="Abate D."/>
            <person name="Pollastro S."/>
            <person name="Romanazzi G."/>
            <person name="Faretra F."/>
        </authorList>
    </citation>
    <scope>NUCLEOTIDE SEQUENCE [LARGE SCALE GENOMIC DNA]</scope>
    <source>
        <strain evidence="1 2">Mfrc123</strain>
    </source>
</reference>
<dbReference type="AlphaFoldDB" id="A0A5M9JMI7"/>
<dbReference type="EMBL" id="VICG01000006">
    <property type="protein sequence ID" value="KAA8570694.1"/>
    <property type="molecule type" value="Genomic_DNA"/>
</dbReference>
<dbReference type="Proteomes" id="UP000322873">
    <property type="component" value="Unassembled WGS sequence"/>
</dbReference>
<organism evidence="1 2">
    <name type="scientific">Monilinia fructicola</name>
    <name type="common">Brown rot fungus</name>
    <name type="synonym">Ciboria fructicola</name>
    <dbReference type="NCBI Taxonomy" id="38448"/>
    <lineage>
        <taxon>Eukaryota</taxon>
        <taxon>Fungi</taxon>
        <taxon>Dikarya</taxon>
        <taxon>Ascomycota</taxon>
        <taxon>Pezizomycotina</taxon>
        <taxon>Leotiomycetes</taxon>
        <taxon>Helotiales</taxon>
        <taxon>Sclerotiniaceae</taxon>
        <taxon>Monilinia</taxon>
    </lineage>
</organism>
<name>A0A5M9JMI7_MONFR</name>
<accession>A0A5M9JMI7</accession>